<keyword evidence="2" id="KW-0812">Transmembrane</keyword>
<proteinExistence type="predicted"/>
<reference evidence="3 4" key="1">
    <citation type="submission" date="2020-01" db="EMBL/GenBank/DDBJ databases">
        <authorList>
            <person name="Gupta K D."/>
        </authorList>
    </citation>
    <scope>NUCLEOTIDE SEQUENCE [LARGE SCALE GENOMIC DNA]</scope>
</reference>
<evidence type="ECO:0000256" key="2">
    <source>
        <dbReference type="SAM" id="Phobius"/>
    </source>
</evidence>
<feature type="transmembrane region" description="Helical" evidence="2">
    <location>
        <begin position="178"/>
        <end position="198"/>
    </location>
</feature>
<evidence type="ECO:0000313" key="4">
    <source>
        <dbReference type="Proteomes" id="UP000467700"/>
    </source>
</evidence>
<organism evidence="3 4">
    <name type="scientific">Cyclocybe aegerita</name>
    <name type="common">Black poplar mushroom</name>
    <name type="synonym">Agrocybe aegerita</name>
    <dbReference type="NCBI Taxonomy" id="1973307"/>
    <lineage>
        <taxon>Eukaryota</taxon>
        <taxon>Fungi</taxon>
        <taxon>Dikarya</taxon>
        <taxon>Basidiomycota</taxon>
        <taxon>Agaricomycotina</taxon>
        <taxon>Agaricomycetes</taxon>
        <taxon>Agaricomycetidae</taxon>
        <taxon>Agaricales</taxon>
        <taxon>Agaricineae</taxon>
        <taxon>Bolbitiaceae</taxon>
        <taxon>Cyclocybe</taxon>
    </lineage>
</organism>
<gene>
    <name evidence="3" type="ORF">AAE3_LOCUS4886</name>
</gene>
<keyword evidence="2" id="KW-0472">Membrane</keyword>
<accession>A0A8S0XHD2</accession>
<sequence>MDNTFTLTAFPGADLKLWLVGTFVGAVAYGIVVVLSLGCAIKYLQFLRMVKLNHHLKGIKNSRLFGHLLFPYVTMMFLVSTLAVLSGCIAIINMLFPAPAGTRGVVARFVAFGDVVPLVLAAWGADALMIWRCVVLYEDTAHIPRSLIHVLLCILALGSLGLGPAYMVTTLAVLNRLMVAFALMTAIFNFFMTTLIVLRLRPHQQFIQQALGEEYGSPYARLITMCVESAALTVIFNVAHVFMQFNLNVGLVLSHQLLVHVYAISALLIVFAFSLEGLVIRKRFNATLNIHESRPPYSLPPQSSETCSGSDVYPR</sequence>
<name>A0A8S0XHD2_CYCAE</name>
<dbReference type="EMBL" id="CACVBS010000036">
    <property type="protein sequence ID" value="CAA7262549.1"/>
    <property type="molecule type" value="Genomic_DNA"/>
</dbReference>
<evidence type="ECO:0000313" key="3">
    <source>
        <dbReference type="EMBL" id="CAA7262549.1"/>
    </source>
</evidence>
<keyword evidence="4" id="KW-1185">Reference proteome</keyword>
<feature type="transmembrane region" description="Helical" evidence="2">
    <location>
        <begin position="20"/>
        <end position="44"/>
    </location>
</feature>
<keyword evidence="2" id="KW-1133">Transmembrane helix</keyword>
<feature type="region of interest" description="Disordered" evidence="1">
    <location>
        <begin position="296"/>
        <end position="315"/>
    </location>
</feature>
<dbReference type="OrthoDB" id="3267806at2759"/>
<feature type="transmembrane region" description="Helical" evidence="2">
    <location>
        <begin position="64"/>
        <end position="95"/>
    </location>
</feature>
<dbReference type="Proteomes" id="UP000467700">
    <property type="component" value="Unassembled WGS sequence"/>
</dbReference>
<comment type="caution">
    <text evidence="3">The sequence shown here is derived from an EMBL/GenBank/DDBJ whole genome shotgun (WGS) entry which is preliminary data.</text>
</comment>
<feature type="transmembrane region" description="Helical" evidence="2">
    <location>
        <begin position="147"/>
        <end position="166"/>
    </location>
</feature>
<feature type="transmembrane region" description="Helical" evidence="2">
    <location>
        <begin position="219"/>
        <end position="239"/>
    </location>
</feature>
<evidence type="ECO:0000256" key="1">
    <source>
        <dbReference type="SAM" id="MobiDB-lite"/>
    </source>
</evidence>
<protein>
    <submittedName>
        <fullName evidence="3">Uncharacterized protein</fullName>
    </submittedName>
</protein>
<dbReference type="AlphaFoldDB" id="A0A8S0XHD2"/>
<feature type="transmembrane region" description="Helical" evidence="2">
    <location>
        <begin position="259"/>
        <end position="280"/>
    </location>
</feature>
<feature type="compositionally biased region" description="Polar residues" evidence="1">
    <location>
        <begin position="300"/>
        <end position="309"/>
    </location>
</feature>